<evidence type="ECO:0000256" key="6">
    <source>
        <dbReference type="SAM" id="MobiDB-lite"/>
    </source>
</evidence>
<evidence type="ECO:0008006" key="9">
    <source>
        <dbReference type="Google" id="ProtNLM"/>
    </source>
</evidence>
<dbReference type="eggNOG" id="KOG3233">
    <property type="taxonomic scope" value="Eukaryota"/>
</dbReference>
<protein>
    <recommendedName>
        <fullName evidence="9">RNA polymerase III subunit C6</fullName>
    </recommendedName>
</protein>
<keyword evidence="3" id="KW-0240">DNA-directed RNA polymerase</keyword>
<dbReference type="Pfam" id="PF05158">
    <property type="entry name" value="RNA_pol_Rpc34"/>
    <property type="match status" value="2"/>
</dbReference>
<dbReference type="GO" id="GO:0005654">
    <property type="term" value="C:nucleoplasm"/>
    <property type="evidence" value="ECO:0007669"/>
    <property type="project" value="UniProtKB-ARBA"/>
</dbReference>
<comment type="subcellular location">
    <subcellularLocation>
        <location evidence="1">Nucleus</location>
    </subcellularLocation>
</comment>
<dbReference type="GO" id="GO:0006383">
    <property type="term" value="P:transcription by RNA polymerase III"/>
    <property type="evidence" value="ECO:0007669"/>
    <property type="project" value="InterPro"/>
</dbReference>
<dbReference type="InterPro" id="IPR036390">
    <property type="entry name" value="WH_DNA-bd_sf"/>
</dbReference>
<dbReference type="HOGENOM" id="CLU_033661_2_0_1"/>
<comment type="similarity">
    <text evidence="2">Belongs to the eukaryotic RPC34/RPC39 RNA polymerase subunit family.</text>
</comment>
<dbReference type="PANTHER" id="PTHR12780">
    <property type="entry name" value="RNA POLYMERASE III DNA DIRECTED , 39KD SUBUNIT-RELATED"/>
    <property type="match status" value="1"/>
</dbReference>
<evidence type="ECO:0000256" key="1">
    <source>
        <dbReference type="ARBA" id="ARBA00004123"/>
    </source>
</evidence>
<proteinExistence type="inferred from homology"/>
<dbReference type="InterPro" id="IPR016049">
    <property type="entry name" value="RNA_pol_Rpc34-like"/>
</dbReference>
<reference evidence="7" key="2">
    <citation type="submission" date="2015-03" db="UniProtKB">
        <authorList>
            <consortium name="EnsemblPlants"/>
        </authorList>
    </citation>
    <scope>IDENTIFICATION</scope>
</reference>
<dbReference type="Gramene" id="OBART06G20330.1">
    <property type="protein sequence ID" value="OBART06G20330.1"/>
    <property type="gene ID" value="OBART06G20330"/>
</dbReference>
<dbReference type="SUPFAM" id="SSF46785">
    <property type="entry name" value="Winged helix' DNA-binding domain"/>
    <property type="match status" value="1"/>
</dbReference>
<name>A0A0D3GIF9_9ORYZ</name>
<evidence type="ECO:0000256" key="5">
    <source>
        <dbReference type="ARBA" id="ARBA00023242"/>
    </source>
</evidence>
<feature type="compositionally biased region" description="Pro residues" evidence="6">
    <location>
        <begin position="8"/>
        <end position="39"/>
    </location>
</feature>
<keyword evidence="5" id="KW-0539">Nucleus</keyword>
<reference evidence="7" key="1">
    <citation type="journal article" date="2009" name="Rice">
        <title>De Novo Next Generation Sequencing of Plant Genomes.</title>
        <authorList>
            <person name="Rounsley S."/>
            <person name="Marri P.R."/>
            <person name="Yu Y."/>
            <person name="He R."/>
            <person name="Sisneros N."/>
            <person name="Goicoechea J.L."/>
            <person name="Lee S.J."/>
            <person name="Angelova A."/>
            <person name="Kudrna D."/>
            <person name="Luo M."/>
            <person name="Affourtit J."/>
            <person name="Desany B."/>
            <person name="Knight J."/>
            <person name="Niazi F."/>
            <person name="Egholm M."/>
            <person name="Wing R.A."/>
        </authorList>
    </citation>
    <scope>NUCLEOTIDE SEQUENCE [LARGE SCALE GENOMIC DNA]</scope>
    <source>
        <strain evidence="7">cv. IRGC 105608</strain>
    </source>
</reference>
<feature type="region of interest" description="Disordered" evidence="6">
    <location>
        <begin position="1"/>
        <end position="39"/>
    </location>
</feature>
<evidence type="ECO:0000313" key="7">
    <source>
        <dbReference type="EnsemblPlants" id="OBART06G20330.1"/>
    </source>
</evidence>
<dbReference type="PaxDb" id="65489-OBART06G20330.1"/>
<dbReference type="STRING" id="65489.A0A0D3GIF9"/>
<dbReference type="FunFam" id="1.10.10.10:FF:000116">
    <property type="entry name" value="DNA-directed RNA polymerase III subunit RPC6"/>
    <property type="match status" value="1"/>
</dbReference>
<dbReference type="InterPro" id="IPR007832">
    <property type="entry name" value="RNA_pol_Rpc34"/>
</dbReference>
<dbReference type="EnsemblPlants" id="OBART06G20330.1">
    <property type="protein sequence ID" value="OBART06G20330.1"/>
    <property type="gene ID" value="OBART06G20330"/>
</dbReference>
<dbReference type="GO" id="GO:0005737">
    <property type="term" value="C:cytoplasm"/>
    <property type="evidence" value="ECO:0007669"/>
    <property type="project" value="UniProtKB-ARBA"/>
</dbReference>
<keyword evidence="4" id="KW-0804">Transcription</keyword>
<dbReference type="AlphaFoldDB" id="A0A0D3GIF9"/>
<dbReference type="Proteomes" id="UP000026960">
    <property type="component" value="Chromosome 6"/>
</dbReference>
<dbReference type="GO" id="GO:0005666">
    <property type="term" value="C:RNA polymerase III complex"/>
    <property type="evidence" value="ECO:0007669"/>
    <property type="project" value="InterPro"/>
</dbReference>
<dbReference type="Gene3D" id="1.10.10.10">
    <property type="entry name" value="Winged helix-like DNA-binding domain superfamily/Winged helix DNA-binding domain"/>
    <property type="match status" value="1"/>
</dbReference>
<accession>A0A0D3GIF9</accession>
<organism evidence="7">
    <name type="scientific">Oryza barthii</name>
    <dbReference type="NCBI Taxonomy" id="65489"/>
    <lineage>
        <taxon>Eukaryota</taxon>
        <taxon>Viridiplantae</taxon>
        <taxon>Streptophyta</taxon>
        <taxon>Embryophyta</taxon>
        <taxon>Tracheophyta</taxon>
        <taxon>Spermatophyta</taxon>
        <taxon>Magnoliopsida</taxon>
        <taxon>Liliopsida</taxon>
        <taxon>Poales</taxon>
        <taxon>Poaceae</taxon>
        <taxon>BOP clade</taxon>
        <taxon>Oryzoideae</taxon>
        <taxon>Oryzeae</taxon>
        <taxon>Oryzinae</taxon>
        <taxon>Oryza</taxon>
    </lineage>
</organism>
<evidence type="ECO:0000256" key="4">
    <source>
        <dbReference type="ARBA" id="ARBA00023163"/>
    </source>
</evidence>
<evidence type="ECO:0000313" key="8">
    <source>
        <dbReference type="Proteomes" id="UP000026960"/>
    </source>
</evidence>
<sequence length="282" mass="30728">MPPRKRPPPPAKAPEAPPETKPKISPPAKPSAAAPPPPKAVLSDTVLAALSQHERPIYKLVFAGGDKGMSQTEIRIKTGMPTSTLTKHLRGLTSKGVLKVVNSVHKRAEKIYMDVRIDPSPEITGGTWYRNGQLDSDAVASARRRCLDQIDKLGVATAESIHEGISRECSNLAYSTEQVRDILRTMALDREVEEVRSTGAGEFGDLRAGRVCYRRGGPVQGGMMERIPCGVCPRIDECSPDGVISPSTCVYYKNQLEGGRWRAGDNGLGLPNFLKVFRNLNF</sequence>
<evidence type="ECO:0000256" key="2">
    <source>
        <dbReference type="ARBA" id="ARBA00011038"/>
    </source>
</evidence>
<evidence type="ECO:0000256" key="3">
    <source>
        <dbReference type="ARBA" id="ARBA00022478"/>
    </source>
</evidence>
<dbReference type="InterPro" id="IPR036388">
    <property type="entry name" value="WH-like_DNA-bd_sf"/>
</dbReference>
<keyword evidence="8" id="KW-1185">Reference proteome</keyword>